<dbReference type="EMBL" id="JARZFX010000004">
    <property type="protein sequence ID" value="MEC5423921.1"/>
    <property type="molecule type" value="Genomic_DNA"/>
</dbReference>
<feature type="domain" description="Transglutaminase-like" evidence="1">
    <location>
        <begin position="475"/>
        <end position="530"/>
    </location>
</feature>
<proteinExistence type="predicted"/>
<sequence length="567" mass="63899">MIGVTIFNKRGADVKRICLVLFMIVGFVIAGCSNDDPIEEVKDDRALDGVATEEIESADIQLTSYAEEIGFSLSTPKKEKFNANTKVDIKGKIEADNLSGDYIWVVITREEAIEELETSDFTYYIDLQEGSFSKQMTLHHGAGNYQVSVRVPSNKSDEVGKYYETASFQVVNQDEAIKREVEYTEFGIQHTLQMTNPVRGIESSEGSVSIEGTVPADHAGEMVLVQVEKDNENRQILFPIKESRFTGDIPLYFGEGIHVIRVQLFNEDDQMYYESASYYADNQIEMTFAEMEKFNQYVSRGVTLHEPAWDTVSIQNKQEYRVAGEIDPSAPGADDITYVMVSVNKDDEESGYLIPVKDYQFDGLAYFRFGPGNYEVTINVPDNEKQDQSMFYYQGVARVQHEVTDIADERGLLPSRGIESNHPTIVTKAEEITAGLESDREKAKAIYQYVTQHVAYDVEKAANDTFNIGDSALTTLESGIGICQDYAFLATALLRAIGMESHYVEGYAGERHAWVEVNVDGNWLEMDPTWGAGYVQDGVFHFHYNEDYFDPEPAFLAETHTRDGIMY</sequence>
<dbReference type="Proteomes" id="UP001335737">
    <property type="component" value="Unassembled WGS sequence"/>
</dbReference>
<evidence type="ECO:0000313" key="2">
    <source>
        <dbReference type="EMBL" id="MEC5423921.1"/>
    </source>
</evidence>
<dbReference type="SMART" id="SM00460">
    <property type="entry name" value="TGc"/>
    <property type="match status" value="1"/>
</dbReference>
<gene>
    <name evidence="2" type="ORF">QGM71_10510</name>
</gene>
<keyword evidence="3" id="KW-1185">Reference proteome</keyword>
<dbReference type="PANTHER" id="PTHR46333">
    <property type="entry name" value="CYTOKINESIS PROTEIN 3"/>
    <property type="match status" value="1"/>
</dbReference>
<evidence type="ECO:0000259" key="1">
    <source>
        <dbReference type="SMART" id="SM00460"/>
    </source>
</evidence>
<dbReference type="InterPro" id="IPR002931">
    <property type="entry name" value="Transglutaminase-like"/>
</dbReference>
<dbReference type="SUPFAM" id="SSF54001">
    <property type="entry name" value="Cysteine proteinases"/>
    <property type="match status" value="1"/>
</dbReference>
<reference evidence="2 3" key="1">
    <citation type="journal article" date="2024" name="Int. J. Syst. Evol. Microbiol.">
        <title>Virgibacillus tibetensis sp. nov., isolated from salt lake on the Tibetan Plateau of China.</title>
        <authorList>
            <person name="Phurbu D."/>
            <person name="Liu Z.-X."/>
            <person name="Wang R."/>
            <person name="Zheng Y.-Y."/>
            <person name="Liu H.-C."/>
            <person name="Zhou Y.-G."/>
            <person name="Yu Y.-J."/>
            <person name="Li A.-H."/>
        </authorList>
    </citation>
    <scope>NUCLEOTIDE SEQUENCE [LARGE SCALE GENOMIC DNA]</scope>
    <source>
        <strain evidence="2 3">C22-A2</strain>
    </source>
</reference>
<dbReference type="InterPro" id="IPR038765">
    <property type="entry name" value="Papain-like_cys_pep_sf"/>
</dbReference>
<dbReference type="PANTHER" id="PTHR46333:SF2">
    <property type="entry name" value="CYTOKINESIS PROTEIN 3"/>
    <property type="match status" value="1"/>
</dbReference>
<organism evidence="2 3">
    <name type="scientific">Virgibacillus tibetensis</name>
    <dbReference type="NCBI Taxonomy" id="3042313"/>
    <lineage>
        <taxon>Bacteria</taxon>
        <taxon>Bacillati</taxon>
        <taxon>Bacillota</taxon>
        <taxon>Bacilli</taxon>
        <taxon>Bacillales</taxon>
        <taxon>Bacillaceae</taxon>
        <taxon>Virgibacillus</taxon>
    </lineage>
</organism>
<accession>A0ABU6KF25</accession>
<evidence type="ECO:0000313" key="3">
    <source>
        <dbReference type="Proteomes" id="UP001335737"/>
    </source>
</evidence>
<dbReference type="Pfam" id="PF01841">
    <property type="entry name" value="Transglut_core"/>
    <property type="match status" value="1"/>
</dbReference>
<name>A0ABU6KF25_9BACI</name>
<protein>
    <submittedName>
        <fullName evidence="2">Transglutaminase-like domain-containing protein</fullName>
    </submittedName>
</protein>
<dbReference type="InterPro" id="IPR052557">
    <property type="entry name" value="CAP/Cytokinesis_protein"/>
</dbReference>
<dbReference type="Gene3D" id="3.10.620.30">
    <property type="match status" value="1"/>
</dbReference>
<comment type="caution">
    <text evidence="2">The sequence shown here is derived from an EMBL/GenBank/DDBJ whole genome shotgun (WGS) entry which is preliminary data.</text>
</comment>